<dbReference type="AlphaFoldDB" id="X0YUI4"/>
<gene>
    <name evidence="3" type="ORF">S01H1_69510</name>
</gene>
<dbReference type="InterPro" id="IPR046342">
    <property type="entry name" value="CBS_dom_sf"/>
</dbReference>
<dbReference type="Gene3D" id="3.10.580.10">
    <property type="entry name" value="CBS-domain"/>
    <property type="match status" value="1"/>
</dbReference>
<comment type="caution">
    <text evidence="3">The sequence shown here is derived from an EMBL/GenBank/DDBJ whole genome shotgun (WGS) entry which is preliminary data.</text>
</comment>
<dbReference type="PANTHER" id="PTHR43080">
    <property type="entry name" value="CBS DOMAIN-CONTAINING PROTEIN CBSX3, MITOCHONDRIAL"/>
    <property type="match status" value="1"/>
</dbReference>
<dbReference type="PANTHER" id="PTHR43080:SF2">
    <property type="entry name" value="CBS DOMAIN-CONTAINING PROTEIN"/>
    <property type="match status" value="1"/>
</dbReference>
<protein>
    <recommendedName>
        <fullName evidence="2">CBS domain-containing protein</fullName>
    </recommendedName>
</protein>
<keyword evidence="1" id="KW-0129">CBS domain</keyword>
<evidence type="ECO:0000259" key="2">
    <source>
        <dbReference type="PROSITE" id="PS51371"/>
    </source>
</evidence>
<reference evidence="3" key="1">
    <citation type="journal article" date="2014" name="Front. Microbiol.">
        <title>High frequency of phylogenetically diverse reductive dehalogenase-homologous genes in deep subseafloor sedimentary metagenomes.</title>
        <authorList>
            <person name="Kawai M."/>
            <person name="Futagami T."/>
            <person name="Toyoda A."/>
            <person name="Takaki Y."/>
            <person name="Nishi S."/>
            <person name="Hori S."/>
            <person name="Arai W."/>
            <person name="Tsubouchi T."/>
            <person name="Morono Y."/>
            <person name="Uchiyama I."/>
            <person name="Ito T."/>
            <person name="Fujiyama A."/>
            <person name="Inagaki F."/>
            <person name="Takami H."/>
        </authorList>
    </citation>
    <scope>NUCLEOTIDE SEQUENCE</scope>
    <source>
        <strain evidence="3">Expedition CK06-06</strain>
    </source>
</reference>
<proteinExistence type="predicted"/>
<sequence length="139" mass="14956">MLVRDFMTSPIITAEVTTLVSEAVTLMAAEDIGSLIVTRGDVLEGLVTQREILCAQLLSNEAYSLLTLSDIMTSPVVTVAEDADLGQVVSVMNRTGKKYLPVMQADEIIGIVTPTDVIRVLATVKLIADGMPDEYVVED</sequence>
<accession>X0YUI4</accession>
<name>X0YUI4_9ZZZZ</name>
<feature type="domain" description="CBS" evidence="2">
    <location>
        <begin position="72"/>
        <end position="134"/>
    </location>
</feature>
<evidence type="ECO:0000256" key="1">
    <source>
        <dbReference type="ARBA" id="ARBA00023122"/>
    </source>
</evidence>
<dbReference type="InterPro" id="IPR000644">
    <property type="entry name" value="CBS_dom"/>
</dbReference>
<dbReference type="PROSITE" id="PS51371">
    <property type="entry name" value="CBS"/>
    <property type="match status" value="2"/>
</dbReference>
<dbReference type="InterPro" id="IPR051257">
    <property type="entry name" value="Diverse_CBS-Domain"/>
</dbReference>
<dbReference type="SUPFAM" id="SSF54631">
    <property type="entry name" value="CBS-domain pair"/>
    <property type="match status" value="1"/>
</dbReference>
<feature type="domain" description="CBS" evidence="2">
    <location>
        <begin position="7"/>
        <end position="62"/>
    </location>
</feature>
<dbReference type="EMBL" id="BARS01046159">
    <property type="protein sequence ID" value="GAG40296.1"/>
    <property type="molecule type" value="Genomic_DNA"/>
</dbReference>
<organism evidence="3">
    <name type="scientific">marine sediment metagenome</name>
    <dbReference type="NCBI Taxonomy" id="412755"/>
    <lineage>
        <taxon>unclassified sequences</taxon>
        <taxon>metagenomes</taxon>
        <taxon>ecological metagenomes</taxon>
    </lineage>
</organism>
<dbReference type="Pfam" id="PF00571">
    <property type="entry name" value="CBS"/>
    <property type="match status" value="2"/>
</dbReference>
<dbReference type="SMART" id="SM00116">
    <property type="entry name" value="CBS"/>
    <property type="match status" value="2"/>
</dbReference>
<evidence type="ECO:0000313" key="3">
    <source>
        <dbReference type="EMBL" id="GAG40296.1"/>
    </source>
</evidence>